<dbReference type="Gene3D" id="3.20.20.190">
    <property type="entry name" value="Phosphatidylinositol (PI) phosphodiesterase"/>
    <property type="match status" value="1"/>
</dbReference>
<evidence type="ECO:0000256" key="4">
    <source>
        <dbReference type="ARBA" id="ARBA00022963"/>
    </source>
</evidence>
<dbReference type="PANTHER" id="PTHR13593:SF113">
    <property type="entry name" value="SI:DKEY-266F7.9"/>
    <property type="match status" value="1"/>
</dbReference>
<evidence type="ECO:0000256" key="6">
    <source>
        <dbReference type="ARBA" id="ARBA00030782"/>
    </source>
</evidence>
<comment type="caution">
    <text evidence="8">The sequence shown here is derived from an EMBL/GenBank/DDBJ whole genome shotgun (WGS) entry which is preliminary data.</text>
</comment>
<reference evidence="8" key="1">
    <citation type="submission" date="2022-01" db="EMBL/GenBank/DDBJ databases">
        <authorList>
            <person name="Criscuolo A."/>
        </authorList>
    </citation>
    <scope>NUCLEOTIDE SEQUENCE</scope>
    <source>
        <strain evidence="8">CIP111892</strain>
    </source>
</reference>
<evidence type="ECO:0000256" key="5">
    <source>
        <dbReference type="ARBA" id="ARBA00030474"/>
    </source>
</evidence>
<dbReference type="RefSeq" id="WP_236334013.1">
    <property type="nucleotide sequence ID" value="NZ_CAKMMG010000002.1"/>
</dbReference>
<name>A0ABN8GJG8_9BACL</name>
<evidence type="ECO:0000259" key="7">
    <source>
        <dbReference type="Pfam" id="PF00388"/>
    </source>
</evidence>
<dbReference type="InterPro" id="IPR000909">
    <property type="entry name" value="PLipase_C_PInositol-sp_X_dom"/>
</dbReference>
<sequence length="700" mass="77290">MDYKNWMYVTEGIHNRKLRNICLPASHDSGTYNLSDTLTPDPNPDLKKALDIVQKIAKDMDRIPGIGKIINPFAWVQDAIVPAIKGVSTATTRSIGQQLSEGIRSLDLRVYYNAGDKQFYTYHGLMGTRITDILNDILAFLQSTSGEIIFVTMGHFKCFEDKQYTDFSNLVKQTLGDYAYTRKLDLSNRIINDPFDNTYTEIINQSGIAKSRVILVNDKSKDPVFWPKTYSPPDNNKNNNTLYGYYTDTDKLDNMLNEQYSNLQNAYRDKPFALYMTLTPSESDVMHIIISSLASAIAKLAAGLLLNPITFSVGTALEGVAAGLAIYNATLDWKTLKMLSWKVDSDIEKLMVNHFLASFQGNNPISFIYLDYYETTDIVHFAINLSLNKYYKWHGNERISAISGISPESNLSPALASYNNQMYMVYKGAHSNDLCQAVYNGSQWTGNVKVSSISGISPESGVSPALAVFGDKLYMVFKGAHSNDLCQAVFDGSQWTGNVKISSFSGISPNSNVSPALVTFRDKLYMVFKGAHSNDLCQAVFDGNQWAGNVKISSISRITPESTCTPALAVFGDKLYMIYKGAHSNDLCQAVFDGSEWIGNVSISSISGISPQSDSCPALTSFSDNLYLVYKGANSSDIYQAVFDGSGWRGDIKLSDISDISPASDHSPSLSALDEKLLMVYKGSGSNDIYESMMEAVKFG</sequence>
<protein>
    <recommendedName>
        <fullName evidence="3">1-phosphatidylinositol phosphodiesterase</fullName>
        <ecNumber evidence="2">4.6.1.13</ecNumber>
    </recommendedName>
    <alternativeName>
        <fullName evidence="5">Phosphatidylinositol diacylglycerol-lyase</fullName>
    </alternativeName>
    <alternativeName>
        <fullName evidence="6">Phosphatidylinositol-specific phospholipase C</fullName>
    </alternativeName>
</protein>
<proteinExistence type="predicted"/>
<evidence type="ECO:0000313" key="8">
    <source>
        <dbReference type="EMBL" id="CAH1205952.1"/>
    </source>
</evidence>
<comment type="catalytic activity">
    <reaction evidence="1">
        <text>a 1,2-diacyl-sn-glycero-3-phospho-(1D-myo-inositol) = 1D-myo-inositol 1,2-cyclic phosphate + a 1,2-diacyl-sn-glycerol</text>
        <dbReference type="Rhea" id="RHEA:17093"/>
        <dbReference type="ChEBI" id="CHEBI:17815"/>
        <dbReference type="ChEBI" id="CHEBI:57880"/>
        <dbReference type="ChEBI" id="CHEBI:58484"/>
        <dbReference type="EC" id="4.6.1.13"/>
    </reaction>
</comment>
<keyword evidence="4" id="KW-0442">Lipid degradation</keyword>
<evidence type="ECO:0000256" key="3">
    <source>
        <dbReference type="ARBA" id="ARBA00019758"/>
    </source>
</evidence>
<dbReference type="Proteomes" id="UP000838324">
    <property type="component" value="Unassembled WGS sequence"/>
</dbReference>
<feature type="domain" description="Phosphatidylinositol-specific phospholipase C X" evidence="7">
    <location>
        <begin position="88"/>
        <end position="188"/>
    </location>
</feature>
<dbReference type="SUPFAM" id="SSF51695">
    <property type="entry name" value="PLC-like phosphodiesterases"/>
    <property type="match status" value="1"/>
</dbReference>
<gene>
    <name evidence="8" type="ORF">PAECIP111892_02820</name>
</gene>
<evidence type="ECO:0000313" key="9">
    <source>
        <dbReference type="Proteomes" id="UP000838324"/>
    </source>
</evidence>
<keyword evidence="9" id="KW-1185">Reference proteome</keyword>
<dbReference type="InterPro" id="IPR051057">
    <property type="entry name" value="PI-PLC_domain"/>
</dbReference>
<dbReference type="EC" id="4.6.1.13" evidence="2"/>
<dbReference type="InterPro" id="IPR017946">
    <property type="entry name" value="PLC-like_Pdiesterase_TIM-brl"/>
</dbReference>
<dbReference type="PANTHER" id="PTHR13593">
    <property type="match status" value="1"/>
</dbReference>
<dbReference type="SUPFAM" id="SSF89372">
    <property type="entry name" value="Fucose-specific lectin"/>
    <property type="match status" value="2"/>
</dbReference>
<evidence type="ECO:0000256" key="2">
    <source>
        <dbReference type="ARBA" id="ARBA00012581"/>
    </source>
</evidence>
<dbReference type="Pfam" id="PF00388">
    <property type="entry name" value="PI-PLC-X"/>
    <property type="match status" value="1"/>
</dbReference>
<evidence type="ECO:0000256" key="1">
    <source>
        <dbReference type="ARBA" id="ARBA00001316"/>
    </source>
</evidence>
<dbReference type="PROSITE" id="PS50007">
    <property type="entry name" value="PIPLC_X_DOMAIN"/>
    <property type="match status" value="1"/>
</dbReference>
<accession>A0ABN8GJG8</accession>
<dbReference type="EMBL" id="CAKMMG010000002">
    <property type="protein sequence ID" value="CAH1205952.1"/>
    <property type="molecule type" value="Genomic_DNA"/>
</dbReference>
<keyword evidence="4" id="KW-0443">Lipid metabolism</keyword>
<organism evidence="8 9">
    <name type="scientific">Paenibacillus auburnensis</name>
    <dbReference type="NCBI Taxonomy" id="2905649"/>
    <lineage>
        <taxon>Bacteria</taxon>
        <taxon>Bacillati</taxon>
        <taxon>Bacillota</taxon>
        <taxon>Bacilli</taxon>
        <taxon>Bacillales</taxon>
        <taxon>Paenibacillaceae</taxon>
        <taxon>Paenibacillus</taxon>
    </lineage>
</organism>
<dbReference type="Gene3D" id="2.120.10.70">
    <property type="entry name" value="Fucose-specific lectin"/>
    <property type="match status" value="1"/>
</dbReference>